<evidence type="ECO:0000313" key="3">
    <source>
        <dbReference type="Proteomes" id="UP000766698"/>
    </source>
</evidence>
<dbReference type="Proteomes" id="UP000766698">
    <property type="component" value="Unassembled WGS sequence"/>
</dbReference>
<feature type="region of interest" description="Disordered" evidence="1">
    <location>
        <begin position="119"/>
        <end position="149"/>
    </location>
</feature>
<dbReference type="SUPFAM" id="SSF140453">
    <property type="entry name" value="EsxAB dimer-like"/>
    <property type="match status" value="1"/>
</dbReference>
<organism evidence="2 3">
    <name type="scientific">Streptomyces durbertensis</name>
    <dbReference type="NCBI Taxonomy" id="2448886"/>
    <lineage>
        <taxon>Bacteria</taxon>
        <taxon>Bacillati</taxon>
        <taxon>Actinomycetota</taxon>
        <taxon>Actinomycetes</taxon>
        <taxon>Kitasatosporales</taxon>
        <taxon>Streptomycetaceae</taxon>
        <taxon>Streptomyces</taxon>
    </lineage>
</organism>
<protein>
    <submittedName>
        <fullName evidence="2">Uncharacterized protein</fullName>
    </submittedName>
</protein>
<accession>A0ABR6EI48</accession>
<feature type="region of interest" description="Disordered" evidence="1">
    <location>
        <begin position="18"/>
        <end position="37"/>
    </location>
</feature>
<evidence type="ECO:0000256" key="1">
    <source>
        <dbReference type="SAM" id="MobiDB-lite"/>
    </source>
</evidence>
<dbReference type="EMBL" id="WMLF01000219">
    <property type="protein sequence ID" value="MBB1244985.1"/>
    <property type="molecule type" value="Genomic_DNA"/>
</dbReference>
<proteinExistence type="predicted"/>
<dbReference type="InterPro" id="IPR036689">
    <property type="entry name" value="ESAT-6-like_sf"/>
</dbReference>
<gene>
    <name evidence="2" type="ORF">GL263_15620</name>
</gene>
<name>A0ABR6EI48_9ACTN</name>
<keyword evidence="3" id="KW-1185">Reference proteome</keyword>
<comment type="caution">
    <text evidence="2">The sequence shown here is derived from an EMBL/GenBank/DDBJ whole genome shotgun (WGS) entry which is preliminary data.</text>
</comment>
<sequence>MGFEDEWAELKSAAQNRTRLNAWDEGPGTGRGEAPRFGDLKVSTAALRGLAKQSGTLANHAQSAVTDLTSSHAGLPGSTRGFTSTATLETVRSSWEGRLGDARKEALRLQRVFDATAGEFDGTEQRTKADMSNLADGNGKPKSAIAGLS</sequence>
<reference evidence="3" key="1">
    <citation type="journal article" date="2020" name="Syst. Appl. Microbiol.">
        <title>Streptomyces alkaliterrae sp. nov., isolated from an alkaline soil, and emended descriptions of Streptomyces alkaliphilus, Streptomyces calidiresistens and Streptomyces durbertensis.</title>
        <authorList>
            <person name="Swiecimska M."/>
            <person name="Golinska P."/>
            <person name="Nouioui I."/>
            <person name="Wypij M."/>
            <person name="Rai M."/>
            <person name="Sangal V."/>
            <person name="Goodfellow M."/>
        </authorList>
    </citation>
    <scope>NUCLEOTIDE SEQUENCE [LARGE SCALE GENOMIC DNA]</scope>
    <source>
        <strain evidence="3">DSM 104538</strain>
    </source>
</reference>
<evidence type="ECO:0000313" key="2">
    <source>
        <dbReference type="EMBL" id="MBB1244985.1"/>
    </source>
</evidence>
<dbReference type="RefSeq" id="WP_182856324.1">
    <property type="nucleotide sequence ID" value="NZ_WMLF01000219.1"/>
</dbReference>